<feature type="coiled-coil region" evidence="1">
    <location>
        <begin position="79"/>
        <end position="113"/>
    </location>
</feature>
<name>A0A8J7DZX4_9CYAN</name>
<feature type="compositionally biased region" description="Polar residues" evidence="2">
    <location>
        <begin position="28"/>
        <end position="44"/>
    </location>
</feature>
<evidence type="ECO:0000313" key="4">
    <source>
        <dbReference type="Proteomes" id="UP000654482"/>
    </source>
</evidence>
<feature type="region of interest" description="Disordered" evidence="2">
    <location>
        <begin position="363"/>
        <end position="400"/>
    </location>
</feature>
<gene>
    <name evidence="3" type="ORF">IQ249_23095</name>
</gene>
<sequence>MSEAGIPNQPDCENSIFPEGNSAEVEQASDSAEQLEDSPTTKSKAVNHFERRIAAVDGSSGENEESLPRLRDADWFSLARKLRQRNRDLLKKVASLEQDLADTQEILQAEIARSRSSETLSAQQTKEFHASQEKIDTLLSELELSHQTAQRQQALVETLSEQLEVAQQRIAHLEQECTLLHQHYDEQAQHLRTAQQQSQELSLRLQRQKRKTLQFKAALDKCLESPGSQQEEPIELPVEIVESPESSASVTAKAQPIQPWSSQSDRASDWSERAPAWVSKALDREDAVSHPDLEENPEFPQQQDSSDSFGTIEGNELVEWELAPLSAETRDANFEETETVEIAVISFNDEPDLQQDLELEEVPEPEVLDFSPSPEEANPSPPVTAQIPSSPNFPSPVVYPKRKQKKLKSLAAVELPQFPRYS</sequence>
<protein>
    <submittedName>
        <fullName evidence="3">Uncharacterized protein</fullName>
    </submittedName>
</protein>
<feature type="compositionally biased region" description="Polar residues" evidence="2">
    <location>
        <begin position="299"/>
        <end position="309"/>
    </location>
</feature>
<feature type="coiled-coil region" evidence="1">
    <location>
        <begin position="149"/>
        <end position="211"/>
    </location>
</feature>
<accession>A0A8J7DZX4</accession>
<feature type="region of interest" description="Disordered" evidence="2">
    <location>
        <begin position="243"/>
        <end position="272"/>
    </location>
</feature>
<dbReference type="Proteomes" id="UP000654482">
    <property type="component" value="Unassembled WGS sequence"/>
</dbReference>
<dbReference type="RefSeq" id="WP_194031875.1">
    <property type="nucleotide sequence ID" value="NZ_JADEWZ010000061.1"/>
</dbReference>
<dbReference type="AlphaFoldDB" id="A0A8J7DZX4"/>
<evidence type="ECO:0000313" key="3">
    <source>
        <dbReference type="EMBL" id="MBE9118779.1"/>
    </source>
</evidence>
<feature type="region of interest" description="Disordered" evidence="2">
    <location>
        <begin position="288"/>
        <end position="312"/>
    </location>
</feature>
<comment type="caution">
    <text evidence="3">The sequence shown here is derived from an EMBL/GenBank/DDBJ whole genome shotgun (WGS) entry which is preliminary data.</text>
</comment>
<organism evidence="3 4">
    <name type="scientific">Lusitaniella coriacea LEGE 07157</name>
    <dbReference type="NCBI Taxonomy" id="945747"/>
    <lineage>
        <taxon>Bacteria</taxon>
        <taxon>Bacillati</taxon>
        <taxon>Cyanobacteriota</taxon>
        <taxon>Cyanophyceae</taxon>
        <taxon>Spirulinales</taxon>
        <taxon>Lusitaniellaceae</taxon>
        <taxon>Lusitaniella</taxon>
    </lineage>
</organism>
<proteinExistence type="predicted"/>
<keyword evidence="4" id="KW-1185">Reference proteome</keyword>
<evidence type="ECO:0000256" key="2">
    <source>
        <dbReference type="SAM" id="MobiDB-lite"/>
    </source>
</evidence>
<dbReference type="EMBL" id="JADEWZ010000061">
    <property type="protein sequence ID" value="MBE9118779.1"/>
    <property type="molecule type" value="Genomic_DNA"/>
</dbReference>
<feature type="compositionally biased region" description="Low complexity" evidence="2">
    <location>
        <begin position="368"/>
        <end position="378"/>
    </location>
</feature>
<feature type="region of interest" description="Disordered" evidence="2">
    <location>
        <begin position="1"/>
        <end position="45"/>
    </location>
</feature>
<keyword evidence="1" id="KW-0175">Coiled coil</keyword>
<reference evidence="3" key="1">
    <citation type="submission" date="2020-10" db="EMBL/GenBank/DDBJ databases">
        <authorList>
            <person name="Castelo-Branco R."/>
            <person name="Eusebio N."/>
            <person name="Adriana R."/>
            <person name="Vieira A."/>
            <person name="Brugerolle De Fraissinette N."/>
            <person name="Rezende De Castro R."/>
            <person name="Schneider M.P."/>
            <person name="Vasconcelos V."/>
            <person name="Leao P.N."/>
        </authorList>
    </citation>
    <scope>NUCLEOTIDE SEQUENCE</scope>
    <source>
        <strain evidence="3">LEGE 07157</strain>
    </source>
</reference>
<evidence type="ECO:0000256" key="1">
    <source>
        <dbReference type="SAM" id="Coils"/>
    </source>
</evidence>